<dbReference type="Ensembl" id="ENSCJAT00000134273.1">
    <property type="protein sequence ID" value="ENSCJAP00000087600.1"/>
    <property type="gene ID" value="ENSCJAG00000077588.1"/>
</dbReference>
<protein>
    <submittedName>
        <fullName evidence="1">Uncharacterized protein</fullName>
    </submittedName>
</protein>
<dbReference type="OMA" id="FPHPRTW"/>
<reference evidence="1" key="3">
    <citation type="submission" date="2025-09" db="UniProtKB">
        <authorList>
            <consortium name="Ensembl"/>
        </authorList>
    </citation>
    <scope>IDENTIFICATION</scope>
</reference>
<evidence type="ECO:0000313" key="2">
    <source>
        <dbReference type="Proteomes" id="UP000008225"/>
    </source>
</evidence>
<dbReference type="PANTHER" id="PTHR12138:SF162">
    <property type="entry name" value="CHROMOSOME UNDETERMINED SCAFFOLD_275, WHOLE GENOME SHOTGUN SEQUENCE"/>
    <property type="match status" value="1"/>
</dbReference>
<proteinExistence type="predicted"/>
<reference evidence="1" key="2">
    <citation type="submission" date="2025-08" db="UniProtKB">
        <authorList>
            <consortium name="Ensembl"/>
        </authorList>
    </citation>
    <scope>IDENTIFICATION</scope>
</reference>
<sequence>PGQCWSPGPRTPKVVSELHSPKVRPAFPHPRTWLSRVSILSPRLECSGTISARCNLCLVSSNNSPASASQVAGITGTHHHTQVIFVFFSRDSISPCCQAGLKLLTSGDPPVLASQSVGSTGVSHGARPMSSF</sequence>
<keyword evidence="2" id="KW-1185">Reference proteome</keyword>
<organism evidence="1 2">
    <name type="scientific">Callithrix jacchus</name>
    <name type="common">White-tufted-ear marmoset</name>
    <name type="synonym">Simia Jacchus</name>
    <dbReference type="NCBI Taxonomy" id="9483"/>
    <lineage>
        <taxon>Eukaryota</taxon>
        <taxon>Metazoa</taxon>
        <taxon>Chordata</taxon>
        <taxon>Craniata</taxon>
        <taxon>Vertebrata</taxon>
        <taxon>Euteleostomi</taxon>
        <taxon>Mammalia</taxon>
        <taxon>Eutheria</taxon>
        <taxon>Euarchontoglires</taxon>
        <taxon>Primates</taxon>
        <taxon>Haplorrhini</taxon>
        <taxon>Platyrrhini</taxon>
        <taxon>Cebidae</taxon>
        <taxon>Callitrichinae</taxon>
        <taxon>Callithrix</taxon>
        <taxon>Callithrix</taxon>
    </lineage>
</organism>
<dbReference type="GeneTree" id="ENSGT01120000271815"/>
<dbReference type="Proteomes" id="UP000008225">
    <property type="component" value="Chromosome 7"/>
</dbReference>
<dbReference type="PRINTS" id="PR02045">
    <property type="entry name" value="F138DOMAIN"/>
</dbReference>
<name>A0A8I3WLZ8_CALJA</name>
<evidence type="ECO:0000313" key="1">
    <source>
        <dbReference type="Ensembl" id="ENSCJAP00000087600.1"/>
    </source>
</evidence>
<reference evidence="1 2" key="1">
    <citation type="submission" date="2009-03" db="EMBL/GenBank/DDBJ databases">
        <authorList>
            <person name="Warren W."/>
            <person name="Ye L."/>
            <person name="Minx P."/>
            <person name="Worley K."/>
            <person name="Gibbs R."/>
            <person name="Wilson R.K."/>
        </authorList>
    </citation>
    <scope>NUCLEOTIDE SEQUENCE [LARGE SCALE GENOMIC DNA]</scope>
</reference>
<dbReference type="PANTHER" id="PTHR12138">
    <property type="entry name" value="PRIMATE-EXPANDED PROTEIN FAMILY"/>
    <property type="match status" value="1"/>
</dbReference>
<dbReference type="AlphaFoldDB" id="A0A8I3WLZ8"/>
<accession>A0A8I3WLZ8</accession>